<organism evidence="2 3">
    <name type="scientific">Thermogemmata fonticola</name>
    <dbReference type="NCBI Taxonomy" id="2755323"/>
    <lineage>
        <taxon>Bacteria</taxon>
        <taxon>Pseudomonadati</taxon>
        <taxon>Planctomycetota</taxon>
        <taxon>Planctomycetia</taxon>
        <taxon>Gemmatales</taxon>
        <taxon>Gemmataceae</taxon>
        <taxon>Thermogemmata</taxon>
    </lineage>
</organism>
<reference evidence="2 3" key="1">
    <citation type="submission" date="2020-07" db="EMBL/GenBank/DDBJ databases">
        <title>Thermogemmata thermophila gen. nov., sp. nov., a novel moderate thermophilic planctomycete from a Kamchatka hot spring.</title>
        <authorList>
            <person name="Elcheninov A.G."/>
            <person name="Podosokorskaya O.A."/>
            <person name="Kovaleva O.L."/>
            <person name="Novikov A."/>
            <person name="Bonch-Osmolovskaya E.A."/>
            <person name="Toshchakov S.V."/>
            <person name="Kublanov I.V."/>
        </authorList>
    </citation>
    <scope>NUCLEOTIDE SEQUENCE [LARGE SCALE GENOMIC DNA]</scope>
    <source>
        <strain evidence="2 3">2918</strain>
    </source>
</reference>
<evidence type="ECO:0000313" key="3">
    <source>
        <dbReference type="Proteomes" id="UP000542342"/>
    </source>
</evidence>
<proteinExistence type="predicted"/>
<feature type="transmembrane region" description="Helical" evidence="1">
    <location>
        <begin position="65"/>
        <end position="85"/>
    </location>
</feature>
<name>A0A7V8VGW3_9BACT</name>
<keyword evidence="3" id="KW-1185">Reference proteome</keyword>
<keyword evidence="1" id="KW-1133">Transmembrane helix</keyword>
<dbReference type="AlphaFoldDB" id="A0A7V8VGW3"/>
<gene>
    <name evidence="2" type="ORF">H0921_15570</name>
</gene>
<evidence type="ECO:0000313" key="2">
    <source>
        <dbReference type="EMBL" id="MBA2227577.1"/>
    </source>
</evidence>
<dbReference type="Proteomes" id="UP000542342">
    <property type="component" value="Unassembled WGS sequence"/>
</dbReference>
<keyword evidence="1" id="KW-0812">Transmembrane</keyword>
<protein>
    <submittedName>
        <fullName evidence="2">DUF2752 domain-containing protein</fullName>
    </submittedName>
</protein>
<evidence type="ECO:0000256" key="1">
    <source>
        <dbReference type="SAM" id="Phobius"/>
    </source>
</evidence>
<dbReference type="Pfam" id="PF10825">
    <property type="entry name" value="DUF2752"/>
    <property type="match status" value="1"/>
</dbReference>
<keyword evidence="1" id="KW-0472">Membrane</keyword>
<sequence length="167" mass="17849">MMTGKPCPSCGMTTSFALFIRGDLRASLQANWVGTLLAAAAVVALPWSLLSALRGRLLGIRPGYGDYLLTLAVTLLLILMLGRWFGLLLMTKSDPTDQAEDQQATALLRPEAPTLSRPTYALASPFAESIGKSGGNGLHRGITDEPDISLAPPLRVDHLAGNHRSRL</sequence>
<feature type="transmembrane region" description="Helical" evidence="1">
    <location>
        <begin position="32"/>
        <end position="53"/>
    </location>
</feature>
<accession>A0A7V8VGW3</accession>
<dbReference type="InterPro" id="IPR021215">
    <property type="entry name" value="DUF2752"/>
</dbReference>
<dbReference type="EMBL" id="JACEFB010000016">
    <property type="protein sequence ID" value="MBA2227577.1"/>
    <property type="molecule type" value="Genomic_DNA"/>
</dbReference>
<comment type="caution">
    <text evidence="2">The sequence shown here is derived from an EMBL/GenBank/DDBJ whole genome shotgun (WGS) entry which is preliminary data.</text>
</comment>